<sequence length="361" mass="38169">MKGFLEGAKRGAWLIAACVAVLLLGIGLGLWSTHLRHRAPPPPKTAAMAPAPLPAPPAAPAQTPVPAPAPAAEEQGPLPPNPPATETSPQTVIEENPAAAAPAAPAPAVAPPGEPAWEKYALAAPPSGGKPMIAVIIDDMGVDHRRSERILKLPGPLTISFMTYAEKLPEMTAEARRRGDELMMHVPMQPMAAGVDPGPNALLTSLPPEEIRRRLQWDLARFSGYVGINNHMGSRFTADAPGMALVMEALRRRGLLFIDSLTTPHSVGLALARHYGVPTTGRNVFLDNAGDLQSVDLQLQRTEAVARRLGTAIAIGHPRDGTIAALSAWLPTLRRKGFVLVPVTAVVRARLAEGKARNGHS</sequence>
<dbReference type="PANTHER" id="PTHR30105:SF2">
    <property type="entry name" value="DIVERGENT POLYSACCHARIDE DEACETYLASE SUPERFAMILY"/>
    <property type="match status" value="1"/>
</dbReference>
<dbReference type="InterPro" id="IPR011330">
    <property type="entry name" value="Glyco_hydro/deAcase_b/a-brl"/>
</dbReference>
<feature type="region of interest" description="Disordered" evidence="1">
    <location>
        <begin position="40"/>
        <end position="89"/>
    </location>
</feature>
<evidence type="ECO:0000313" key="3">
    <source>
        <dbReference type="EMBL" id="OIR02357.1"/>
    </source>
</evidence>
<dbReference type="AlphaFoldDB" id="A0A1J5SDT0"/>
<dbReference type="Gene3D" id="3.20.20.370">
    <property type="entry name" value="Glycoside hydrolase/deacetylase"/>
    <property type="match status" value="1"/>
</dbReference>
<evidence type="ECO:0000256" key="1">
    <source>
        <dbReference type="SAM" id="MobiDB-lite"/>
    </source>
</evidence>
<proteinExistence type="predicted"/>
<keyword evidence="2" id="KW-0812">Transmembrane</keyword>
<name>A0A1J5SDT0_9ZZZZ</name>
<dbReference type="EMBL" id="MLJW01000075">
    <property type="protein sequence ID" value="OIR02357.1"/>
    <property type="molecule type" value="Genomic_DNA"/>
</dbReference>
<keyword evidence="2" id="KW-0472">Membrane</keyword>
<feature type="compositionally biased region" description="Pro residues" evidence="1">
    <location>
        <begin position="51"/>
        <end position="69"/>
    </location>
</feature>
<reference evidence="3" key="1">
    <citation type="submission" date="2016-10" db="EMBL/GenBank/DDBJ databases">
        <title>Sequence of Gallionella enrichment culture.</title>
        <authorList>
            <person name="Poehlein A."/>
            <person name="Muehling M."/>
            <person name="Daniel R."/>
        </authorList>
    </citation>
    <scope>NUCLEOTIDE SEQUENCE</scope>
</reference>
<dbReference type="CDD" id="cd10936">
    <property type="entry name" value="CE4_DAC2"/>
    <property type="match status" value="1"/>
</dbReference>
<evidence type="ECO:0000256" key="2">
    <source>
        <dbReference type="SAM" id="Phobius"/>
    </source>
</evidence>
<feature type="transmembrane region" description="Helical" evidence="2">
    <location>
        <begin position="12"/>
        <end position="31"/>
    </location>
</feature>
<dbReference type="InterPro" id="IPR006837">
    <property type="entry name" value="Divergent_DAC"/>
</dbReference>
<organism evidence="3">
    <name type="scientific">mine drainage metagenome</name>
    <dbReference type="NCBI Taxonomy" id="410659"/>
    <lineage>
        <taxon>unclassified sequences</taxon>
        <taxon>metagenomes</taxon>
        <taxon>ecological metagenomes</taxon>
    </lineage>
</organism>
<accession>A0A1J5SDT0</accession>
<dbReference type="GO" id="GO:0005975">
    <property type="term" value="P:carbohydrate metabolic process"/>
    <property type="evidence" value="ECO:0007669"/>
    <property type="project" value="InterPro"/>
</dbReference>
<gene>
    <name evidence="3" type="ORF">GALL_155140</name>
</gene>
<comment type="caution">
    <text evidence="3">The sequence shown here is derived from an EMBL/GenBank/DDBJ whole genome shotgun (WGS) entry which is preliminary data.</text>
</comment>
<dbReference type="PANTHER" id="PTHR30105">
    <property type="entry name" value="UNCHARACTERIZED YIBQ-RELATED"/>
    <property type="match status" value="1"/>
</dbReference>
<dbReference type="Pfam" id="PF04748">
    <property type="entry name" value="Polysacc_deac_2"/>
    <property type="match status" value="1"/>
</dbReference>
<protein>
    <submittedName>
        <fullName evidence="3">Divergent polysaccharide deacetylase</fullName>
    </submittedName>
</protein>
<keyword evidence="2" id="KW-1133">Transmembrane helix</keyword>
<dbReference type="SUPFAM" id="SSF88713">
    <property type="entry name" value="Glycoside hydrolase/deacetylase"/>
    <property type="match status" value="1"/>
</dbReference>